<dbReference type="Gene3D" id="3.30.750.24">
    <property type="entry name" value="STAS domain"/>
    <property type="match status" value="1"/>
</dbReference>
<dbReference type="RefSeq" id="WP_055562741.1">
    <property type="nucleotide sequence ID" value="NZ_FZNS01000017.1"/>
</dbReference>
<keyword evidence="2" id="KW-1185">Reference proteome</keyword>
<evidence type="ECO:0000313" key="1">
    <source>
        <dbReference type="EMBL" id="SNS01246.1"/>
    </source>
</evidence>
<organism evidence="1 2">
    <name type="scientific">Hymenobacter mucosus</name>
    <dbReference type="NCBI Taxonomy" id="1411120"/>
    <lineage>
        <taxon>Bacteria</taxon>
        <taxon>Pseudomonadati</taxon>
        <taxon>Bacteroidota</taxon>
        <taxon>Cytophagia</taxon>
        <taxon>Cytophagales</taxon>
        <taxon>Hymenobacteraceae</taxon>
        <taxon>Hymenobacter</taxon>
    </lineage>
</organism>
<dbReference type="EMBL" id="FZNS01000017">
    <property type="protein sequence ID" value="SNS01246.1"/>
    <property type="molecule type" value="Genomic_DNA"/>
</dbReference>
<proteinExistence type="predicted"/>
<dbReference type="InterPro" id="IPR036513">
    <property type="entry name" value="STAS_dom_sf"/>
</dbReference>
<dbReference type="AlphaFoldDB" id="A0A239AZU9"/>
<protein>
    <submittedName>
        <fullName evidence="1">Anti-anti-sigma regulatory factor (Antagonist of anti-sigma factor)</fullName>
    </submittedName>
</protein>
<evidence type="ECO:0000313" key="2">
    <source>
        <dbReference type="Proteomes" id="UP000198310"/>
    </source>
</evidence>
<accession>A0A239AZU9</accession>
<reference evidence="2" key="1">
    <citation type="submission" date="2017-06" db="EMBL/GenBank/DDBJ databases">
        <authorList>
            <person name="Varghese N."/>
            <person name="Submissions S."/>
        </authorList>
    </citation>
    <scope>NUCLEOTIDE SEQUENCE [LARGE SCALE GENOMIC DNA]</scope>
    <source>
        <strain evidence="2">DSM 28041</strain>
    </source>
</reference>
<dbReference type="Proteomes" id="UP000198310">
    <property type="component" value="Unassembled WGS sequence"/>
</dbReference>
<name>A0A239AZU9_9BACT</name>
<dbReference type="SUPFAM" id="SSF52091">
    <property type="entry name" value="SpoIIaa-like"/>
    <property type="match status" value="1"/>
</dbReference>
<gene>
    <name evidence="1" type="ORF">SAMN06269173_1178</name>
</gene>
<sequence>MRKLAIYVSGKQDCAGVSLRGGCADSAEAVYLQQALEQIIQQFRQRDLPCLWLDCRHLETLSWQGQRALLHVDNLARTAGICLFWCGLNALVGEQLRTSGLYSLLYVRTAKEYAGPLLLLEENLPATVQLVRRGENR</sequence>